<proteinExistence type="predicted"/>
<dbReference type="Proteomes" id="UP001159363">
    <property type="component" value="Chromosome 9"/>
</dbReference>
<reference evidence="1 2" key="1">
    <citation type="submission" date="2023-02" db="EMBL/GenBank/DDBJ databases">
        <title>LHISI_Scaffold_Assembly.</title>
        <authorList>
            <person name="Stuart O.P."/>
            <person name="Cleave R."/>
            <person name="Magrath M.J.L."/>
            <person name="Mikheyev A.S."/>
        </authorList>
    </citation>
    <scope>NUCLEOTIDE SEQUENCE [LARGE SCALE GENOMIC DNA]</scope>
    <source>
        <strain evidence="1">Daus_M_001</strain>
        <tissue evidence="1">Leg muscle</tissue>
    </source>
</reference>
<accession>A0ABQ9GPD0</accession>
<name>A0ABQ9GPD0_9NEOP</name>
<evidence type="ECO:0000313" key="2">
    <source>
        <dbReference type="Proteomes" id="UP001159363"/>
    </source>
</evidence>
<organism evidence="1 2">
    <name type="scientific">Dryococelus australis</name>
    <dbReference type="NCBI Taxonomy" id="614101"/>
    <lineage>
        <taxon>Eukaryota</taxon>
        <taxon>Metazoa</taxon>
        <taxon>Ecdysozoa</taxon>
        <taxon>Arthropoda</taxon>
        <taxon>Hexapoda</taxon>
        <taxon>Insecta</taxon>
        <taxon>Pterygota</taxon>
        <taxon>Neoptera</taxon>
        <taxon>Polyneoptera</taxon>
        <taxon>Phasmatodea</taxon>
        <taxon>Verophasmatodea</taxon>
        <taxon>Anareolatae</taxon>
        <taxon>Phasmatidae</taxon>
        <taxon>Eurycanthinae</taxon>
        <taxon>Dryococelus</taxon>
    </lineage>
</organism>
<evidence type="ECO:0000313" key="1">
    <source>
        <dbReference type="EMBL" id="KAJ8873868.1"/>
    </source>
</evidence>
<comment type="caution">
    <text evidence="1">The sequence shown here is derived from an EMBL/GenBank/DDBJ whole genome shotgun (WGS) entry which is preliminary data.</text>
</comment>
<gene>
    <name evidence="1" type="ORF">PR048_024704</name>
</gene>
<keyword evidence="2" id="KW-1185">Reference proteome</keyword>
<dbReference type="EMBL" id="JARBHB010000010">
    <property type="protein sequence ID" value="KAJ8873868.1"/>
    <property type="molecule type" value="Genomic_DNA"/>
</dbReference>
<protein>
    <submittedName>
        <fullName evidence="1">Uncharacterized protein</fullName>
    </submittedName>
</protein>
<sequence>MARGTELSDFDKGVIVGCHLSGLSSRAIAPKRPSDLDISEEQLHISPKSRQSIKLGDSGGVWTVATGHWSSGNQFCRVMSRSLHYSGPMDVYGCGVYPGNGFCRSVYCQLGNLGFRNYGPAYLEQFSAVVVEKRGDDKDYTVTCIKRAVATKEYGREKDILQPY</sequence>